<dbReference type="STRING" id="4795.A0A225UKR4"/>
<dbReference type="AlphaFoldDB" id="A0A225UKR4"/>
<gene>
    <name evidence="1" type="ORF">PHMEG_00036920</name>
</gene>
<protein>
    <submittedName>
        <fullName evidence="1">Uncharacterized protein</fullName>
    </submittedName>
</protein>
<accession>A0A225UKR4</accession>
<sequence length="108" mass="12098">MVLAHQWSDDRKDTLDGSSDTLLAVSASGNEMFVTSLLHYGAAPHILLSNRFFGEATCEYMLEHCHLTVAELLQGTRLSHPQFREEVFEFGEDCGVQLYAATNTLFRS</sequence>
<dbReference type="EMBL" id="NBNE01015754">
    <property type="protein sequence ID" value="OWY93615.1"/>
    <property type="molecule type" value="Genomic_DNA"/>
</dbReference>
<proteinExistence type="predicted"/>
<name>A0A225UKR4_9STRA</name>
<evidence type="ECO:0000313" key="1">
    <source>
        <dbReference type="EMBL" id="OWY93615.1"/>
    </source>
</evidence>
<comment type="caution">
    <text evidence="1">The sequence shown here is derived from an EMBL/GenBank/DDBJ whole genome shotgun (WGS) entry which is preliminary data.</text>
</comment>
<dbReference type="Proteomes" id="UP000198211">
    <property type="component" value="Unassembled WGS sequence"/>
</dbReference>
<organism evidence="1 2">
    <name type="scientific">Phytophthora megakarya</name>
    <dbReference type="NCBI Taxonomy" id="4795"/>
    <lineage>
        <taxon>Eukaryota</taxon>
        <taxon>Sar</taxon>
        <taxon>Stramenopiles</taxon>
        <taxon>Oomycota</taxon>
        <taxon>Peronosporomycetes</taxon>
        <taxon>Peronosporales</taxon>
        <taxon>Peronosporaceae</taxon>
        <taxon>Phytophthora</taxon>
    </lineage>
</organism>
<keyword evidence="2" id="KW-1185">Reference proteome</keyword>
<reference evidence="2" key="1">
    <citation type="submission" date="2017-03" db="EMBL/GenBank/DDBJ databases">
        <title>Phytopthora megakarya and P. palmivora, two closely related causual agents of cacao black pod achieved similar genome size and gene model numbers by different mechanisms.</title>
        <authorList>
            <person name="Ali S."/>
            <person name="Shao J."/>
            <person name="Larry D.J."/>
            <person name="Kronmiller B."/>
            <person name="Shen D."/>
            <person name="Strem M.D."/>
            <person name="Melnick R.L."/>
            <person name="Guiltinan M.J."/>
            <person name="Tyler B.M."/>
            <person name="Meinhardt L.W."/>
            <person name="Bailey B.A."/>
        </authorList>
    </citation>
    <scope>NUCLEOTIDE SEQUENCE [LARGE SCALE GENOMIC DNA]</scope>
    <source>
        <strain evidence="2">zdho120</strain>
    </source>
</reference>
<evidence type="ECO:0000313" key="2">
    <source>
        <dbReference type="Proteomes" id="UP000198211"/>
    </source>
</evidence>